<dbReference type="Pfam" id="PF00023">
    <property type="entry name" value="Ank"/>
    <property type="match status" value="1"/>
</dbReference>
<evidence type="ECO:0000256" key="1">
    <source>
        <dbReference type="ARBA" id="ARBA00022737"/>
    </source>
</evidence>
<keyword evidence="1" id="KW-0677">Repeat</keyword>
<dbReference type="EMBL" id="LGRX02035774">
    <property type="protein sequence ID" value="KAK3233229.1"/>
    <property type="molecule type" value="Genomic_DNA"/>
</dbReference>
<evidence type="ECO:0000256" key="3">
    <source>
        <dbReference type="PROSITE-ProRule" id="PRU00023"/>
    </source>
</evidence>
<reference evidence="5 6" key="1">
    <citation type="journal article" date="2015" name="Genome Biol. Evol.">
        <title>Comparative Genomics of a Bacterivorous Green Alga Reveals Evolutionary Causalities and Consequences of Phago-Mixotrophic Mode of Nutrition.</title>
        <authorList>
            <person name="Burns J.A."/>
            <person name="Paasch A."/>
            <person name="Narechania A."/>
            <person name="Kim E."/>
        </authorList>
    </citation>
    <scope>NUCLEOTIDE SEQUENCE [LARGE SCALE GENOMIC DNA]</scope>
    <source>
        <strain evidence="5 6">PLY_AMNH</strain>
    </source>
</reference>
<dbReference type="AlphaFoldDB" id="A0AAE0EMB0"/>
<dbReference type="SMART" id="SM00248">
    <property type="entry name" value="ANK"/>
    <property type="match status" value="6"/>
</dbReference>
<dbReference type="Gene3D" id="1.25.40.20">
    <property type="entry name" value="Ankyrin repeat-containing domain"/>
    <property type="match status" value="3"/>
</dbReference>
<feature type="region of interest" description="Disordered" evidence="4">
    <location>
        <begin position="21"/>
        <end position="81"/>
    </location>
</feature>
<dbReference type="InterPro" id="IPR002110">
    <property type="entry name" value="Ankyrin_rpt"/>
</dbReference>
<dbReference type="PANTHER" id="PTHR46680:SF3">
    <property type="entry name" value="NF-KAPPA-B INHIBITOR CACTUS"/>
    <property type="match status" value="1"/>
</dbReference>
<comment type="caution">
    <text evidence="5">The sequence shown here is derived from an EMBL/GenBank/DDBJ whole genome shotgun (WGS) entry which is preliminary data.</text>
</comment>
<dbReference type="PROSITE" id="PS50088">
    <property type="entry name" value="ANK_REPEAT"/>
    <property type="match status" value="4"/>
</dbReference>
<evidence type="ECO:0000256" key="2">
    <source>
        <dbReference type="ARBA" id="ARBA00023043"/>
    </source>
</evidence>
<dbReference type="SUPFAM" id="SSF48403">
    <property type="entry name" value="Ankyrin repeat"/>
    <property type="match status" value="1"/>
</dbReference>
<dbReference type="GO" id="GO:0051059">
    <property type="term" value="F:NF-kappaB binding"/>
    <property type="evidence" value="ECO:0007669"/>
    <property type="project" value="TreeGrafter"/>
</dbReference>
<accession>A0AAE0EMB0</accession>
<dbReference type="InterPro" id="IPR051070">
    <property type="entry name" value="NF-kappa-B_inhibitor"/>
</dbReference>
<dbReference type="GO" id="GO:0005829">
    <property type="term" value="C:cytosol"/>
    <property type="evidence" value="ECO:0007669"/>
    <property type="project" value="TreeGrafter"/>
</dbReference>
<dbReference type="PRINTS" id="PR01415">
    <property type="entry name" value="ANKYRIN"/>
</dbReference>
<dbReference type="InterPro" id="IPR036770">
    <property type="entry name" value="Ankyrin_rpt-contain_sf"/>
</dbReference>
<dbReference type="Pfam" id="PF12796">
    <property type="entry name" value="Ank_2"/>
    <property type="match status" value="2"/>
</dbReference>
<feature type="repeat" description="ANK" evidence="3">
    <location>
        <begin position="287"/>
        <end position="319"/>
    </location>
</feature>
<evidence type="ECO:0000313" key="6">
    <source>
        <dbReference type="Proteomes" id="UP001190700"/>
    </source>
</evidence>
<gene>
    <name evidence="5" type="ORF">CYMTET_56460</name>
</gene>
<feature type="repeat" description="ANK" evidence="3">
    <location>
        <begin position="221"/>
        <end position="253"/>
    </location>
</feature>
<protein>
    <submittedName>
        <fullName evidence="5">Uncharacterized protein</fullName>
    </submittedName>
</protein>
<proteinExistence type="predicted"/>
<name>A0AAE0EMB0_9CHLO</name>
<keyword evidence="2 3" id="KW-0040">ANK repeat</keyword>
<feature type="repeat" description="ANK" evidence="3">
    <location>
        <begin position="254"/>
        <end position="286"/>
    </location>
</feature>
<feature type="repeat" description="ANK" evidence="3">
    <location>
        <begin position="186"/>
        <end position="218"/>
    </location>
</feature>
<sequence length="378" mass="41223">MAVSEGGGRAQEVDTAASEILTAAASLVDEQSDVGRPQSSPDSSESKRSGNKSGPVSFLRRVKLRNADNSDNESAESMSTLQLEQRTLPQQRALNHQLFTACRYGSGAAKLWKLINDGANINCYDQDHRTPLHYACLFGQSECVRSMITEPDINLFVRDTSSEGIPFQPSLAAGDAVMPGGVKLAGGKTPLHFAALGGHCPVLHAILQVYPEEQYHDEDAFGCNALHLAAEQGHMLAARMLMEHGFDIEAKTHIGYTAMHLAAHRGHQPIIGELMNFGAEPDPATEEGNTPLHLAASKGFINVVNLLIMHGASSHLRDKYDRTALHWASVNGHEIVVQRLIELMEGDEGDPKRKRRETVISDPFSCLMVNQMYCAEFS</sequence>
<evidence type="ECO:0000256" key="4">
    <source>
        <dbReference type="SAM" id="MobiDB-lite"/>
    </source>
</evidence>
<dbReference type="GO" id="GO:0071356">
    <property type="term" value="P:cellular response to tumor necrosis factor"/>
    <property type="evidence" value="ECO:0007669"/>
    <property type="project" value="TreeGrafter"/>
</dbReference>
<organism evidence="5 6">
    <name type="scientific">Cymbomonas tetramitiformis</name>
    <dbReference type="NCBI Taxonomy" id="36881"/>
    <lineage>
        <taxon>Eukaryota</taxon>
        <taxon>Viridiplantae</taxon>
        <taxon>Chlorophyta</taxon>
        <taxon>Pyramimonadophyceae</taxon>
        <taxon>Pyramimonadales</taxon>
        <taxon>Pyramimonadaceae</taxon>
        <taxon>Cymbomonas</taxon>
    </lineage>
</organism>
<dbReference type="PROSITE" id="PS50297">
    <property type="entry name" value="ANK_REP_REGION"/>
    <property type="match status" value="4"/>
</dbReference>
<dbReference type="PANTHER" id="PTHR46680">
    <property type="entry name" value="NF-KAPPA-B INHIBITOR ALPHA"/>
    <property type="match status" value="1"/>
</dbReference>
<keyword evidence="6" id="KW-1185">Reference proteome</keyword>
<dbReference type="Proteomes" id="UP001190700">
    <property type="component" value="Unassembled WGS sequence"/>
</dbReference>
<evidence type="ECO:0000313" key="5">
    <source>
        <dbReference type="EMBL" id="KAK3233229.1"/>
    </source>
</evidence>